<gene>
    <name evidence="1" type="ORF">JYK02_10845</name>
</gene>
<dbReference type="EMBL" id="JAFIMU010000006">
    <property type="protein sequence ID" value="MBN8228005.1"/>
    <property type="molecule type" value="Genomic_DNA"/>
</dbReference>
<sequence>MGTRYSPDTLNYFVVPSNENEHTHGRKRLIISFVVLGLLDYLAAFKRIDSQAVVTAEGSTIQAKTGGGVGKADKQWAHQVFRELSLNRVPLHLLENLEEEWMVSFLYCNSAVSKIPSIYNEVDGLIEAKIRVGFVTLATKVLREAPQVPFRSIRAQGQSQRRLIWLELLDLFITTCESASAETNKAPLKAILDRYADETRTYRREADLLAPLKSHNIYRKEPAEWNAMFAPQVRATVATTPAERLAKRRFLWARVQRDRLQDEQRVRSESVGGLLTLSQ</sequence>
<dbReference type="RefSeq" id="WP_207050850.1">
    <property type="nucleotide sequence ID" value="NZ_JAFIMU010000006.1"/>
</dbReference>
<dbReference type="Proteomes" id="UP000664052">
    <property type="component" value="Unassembled WGS sequence"/>
</dbReference>
<evidence type="ECO:0000313" key="2">
    <source>
        <dbReference type="Proteomes" id="UP000664052"/>
    </source>
</evidence>
<protein>
    <submittedName>
        <fullName evidence="1">Uncharacterized protein</fullName>
    </submittedName>
</protein>
<comment type="caution">
    <text evidence="1">The sequence shown here is derived from an EMBL/GenBank/DDBJ whole genome shotgun (WGS) entry which is preliminary data.</text>
</comment>
<proteinExistence type="predicted"/>
<organism evidence="1 2">
    <name type="scientific">Corallococcus macrosporus</name>
    <dbReference type="NCBI Taxonomy" id="35"/>
    <lineage>
        <taxon>Bacteria</taxon>
        <taxon>Pseudomonadati</taxon>
        <taxon>Myxococcota</taxon>
        <taxon>Myxococcia</taxon>
        <taxon>Myxococcales</taxon>
        <taxon>Cystobacterineae</taxon>
        <taxon>Myxococcaceae</taxon>
        <taxon>Corallococcus</taxon>
    </lineage>
</organism>
<keyword evidence="2" id="KW-1185">Reference proteome</keyword>
<accession>A0ABS3D8M3</accession>
<evidence type="ECO:0000313" key="1">
    <source>
        <dbReference type="EMBL" id="MBN8228005.1"/>
    </source>
</evidence>
<name>A0ABS3D8M3_9BACT</name>
<reference evidence="1 2" key="1">
    <citation type="submission" date="2021-02" db="EMBL/GenBank/DDBJ databases">
        <title>De Novo genome assembly of isolated myxobacteria.</title>
        <authorList>
            <person name="Stevens D.C."/>
        </authorList>
    </citation>
    <scope>NUCLEOTIDE SEQUENCE [LARGE SCALE GENOMIC DNA]</scope>
    <source>
        <strain evidence="1 2">ATCC 29039</strain>
    </source>
</reference>